<dbReference type="RefSeq" id="WP_009539123.1">
    <property type="nucleotide sequence ID" value="NZ_ANHY01000003.1"/>
</dbReference>
<name>K9H347_9PROT</name>
<protein>
    <submittedName>
        <fullName evidence="2">Putative aggregation factor core protein MAFp3</fullName>
    </submittedName>
</protein>
<sequence length="190" mass="19587">MLRLSAVAAALALILPTSVPAAAQGFGVDEPPADLTVRFEEGMGPDLFHVENTGTCLATVMSVTIDLSSTVGGLVFDTEAGGGGANAAYPFILREGGEKITGAAGGEDGGRLLTLELSGLRQGERVVFSIDVDDALEDSPWGRTRIAGPEFDGGGVRATLRAPDGREMEHVGRFGPDARAYVNPRSCAVG</sequence>
<dbReference type="AlphaFoldDB" id="K9H347"/>
<comment type="caution">
    <text evidence="2">The sequence shown here is derived from an EMBL/GenBank/DDBJ whole genome shotgun (WGS) entry which is preliminary data.</text>
</comment>
<evidence type="ECO:0000256" key="1">
    <source>
        <dbReference type="SAM" id="SignalP"/>
    </source>
</evidence>
<feature type="signal peptide" evidence="1">
    <location>
        <begin position="1"/>
        <end position="23"/>
    </location>
</feature>
<accession>K9H347</accession>
<organism evidence="2 3">
    <name type="scientific">Caenispirillum salinarum AK4</name>
    <dbReference type="NCBI Taxonomy" id="1238182"/>
    <lineage>
        <taxon>Bacteria</taxon>
        <taxon>Pseudomonadati</taxon>
        <taxon>Pseudomonadota</taxon>
        <taxon>Alphaproteobacteria</taxon>
        <taxon>Rhodospirillales</taxon>
        <taxon>Novispirillaceae</taxon>
        <taxon>Caenispirillum</taxon>
    </lineage>
</organism>
<evidence type="ECO:0000313" key="2">
    <source>
        <dbReference type="EMBL" id="EKV32635.1"/>
    </source>
</evidence>
<reference evidence="2 3" key="1">
    <citation type="journal article" date="2013" name="Genome Announc.">
        <title>Draft Genome Sequence of an Alphaproteobacterium, Caenispirillum salinarum AK4(T), Isolated from a Solar Saltern.</title>
        <authorList>
            <person name="Khatri I."/>
            <person name="Singh A."/>
            <person name="Korpole S."/>
            <person name="Pinnaka A.K."/>
            <person name="Subramanian S."/>
        </authorList>
    </citation>
    <scope>NUCLEOTIDE SEQUENCE [LARGE SCALE GENOMIC DNA]</scope>
    <source>
        <strain evidence="2 3">AK4</strain>
    </source>
</reference>
<proteinExistence type="predicted"/>
<dbReference type="Proteomes" id="UP000009881">
    <property type="component" value="Unassembled WGS sequence"/>
</dbReference>
<keyword evidence="1" id="KW-0732">Signal</keyword>
<gene>
    <name evidence="2" type="ORF">C882_2714</name>
</gene>
<feature type="chain" id="PRO_5003931304" evidence="1">
    <location>
        <begin position="24"/>
        <end position="190"/>
    </location>
</feature>
<dbReference type="OrthoDB" id="6105464at2"/>
<keyword evidence="3" id="KW-1185">Reference proteome</keyword>
<dbReference type="EMBL" id="ANHY01000003">
    <property type="protein sequence ID" value="EKV32635.1"/>
    <property type="molecule type" value="Genomic_DNA"/>
</dbReference>
<dbReference type="eggNOG" id="ENOG5032SY1">
    <property type="taxonomic scope" value="Bacteria"/>
</dbReference>
<evidence type="ECO:0000313" key="3">
    <source>
        <dbReference type="Proteomes" id="UP000009881"/>
    </source>
</evidence>